<protein>
    <recommendedName>
        <fullName evidence="3">Lipoprotein</fullName>
    </recommendedName>
</protein>
<gene>
    <name evidence="1" type="ORF">GCM10007860_25130</name>
</gene>
<evidence type="ECO:0008006" key="3">
    <source>
        <dbReference type="Google" id="ProtNLM"/>
    </source>
</evidence>
<sequence length="208" mass="22996">MTPCNGCSYIFYVMMLAFSAAVNGQEYLHVIGKDFLLKECAKKQDVTLVTFVESAESSRADDFDEVVWVFGFSKKEETPHDLIGFAKTGRGFLFNGNEISSPLMNEYVVARKPENKITREGRWKVGVENIYYGAQGGANGYTIDCATAISASEGGGFYVVSQCYPLEKKSAFAKLLKEINLDFLQRLTNLLEIEVQTQDGACSGVAEK</sequence>
<keyword evidence="2" id="KW-1185">Reference proteome</keyword>
<name>A0ABQ6BUC3_9NEIS</name>
<dbReference type="RefSeq" id="WP_157236233.1">
    <property type="nucleotide sequence ID" value="NZ_BSOZ01000044.1"/>
</dbReference>
<organism evidence="1 2">
    <name type="scientific">Chitiniphilus shinanonensis</name>
    <dbReference type="NCBI Taxonomy" id="553088"/>
    <lineage>
        <taxon>Bacteria</taxon>
        <taxon>Pseudomonadati</taxon>
        <taxon>Pseudomonadota</taxon>
        <taxon>Betaproteobacteria</taxon>
        <taxon>Neisseriales</taxon>
        <taxon>Chitinibacteraceae</taxon>
        <taxon>Chitiniphilus</taxon>
    </lineage>
</organism>
<comment type="caution">
    <text evidence="1">The sequence shown here is derived from an EMBL/GenBank/DDBJ whole genome shotgun (WGS) entry which is preliminary data.</text>
</comment>
<dbReference type="EMBL" id="BSOZ01000044">
    <property type="protein sequence ID" value="GLS05361.1"/>
    <property type="molecule type" value="Genomic_DNA"/>
</dbReference>
<evidence type="ECO:0000313" key="1">
    <source>
        <dbReference type="EMBL" id="GLS05361.1"/>
    </source>
</evidence>
<accession>A0ABQ6BUC3</accession>
<evidence type="ECO:0000313" key="2">
    <source>
        <dbReference type="Proteomes" id="UP001156836"/>
    </source>
</evidence>
<dbReference type="Proteomes" id="UP001156836">
    <property type="component" value="Unassembled WGS sequence"/>
</dbReference>
<proteinExistence type="predicted"/>
<reference evidence="2" key="1">
    <citation type="journal article" date="2019" name="Int. J. Syst. Evol. Microbiol.">
        <title>The Global Catalogue of Microorganisms (GCM) 10K type strain sequencing project: providing services to taxonomists for standard genome sequencing and annotation.</title>
        <authorList>
            <consortium name="The Broad Institute Genomics Platform"/>
            <consortium name="The Broad Institute Genome Sequencing Center for Infectious Disease"/>
            <person name="Wu L."/>
            <person name="Ma J."/>
        </authorList>
    </citation>
    <scope>NUCLEOTIDE SEQUENCE [LARGE SCALE GENOMIC DNA]</scope>
    <source>
        <strain evidence="2">NBRC 104970</strain>
    </source>
</reference>